<dbReference type="OrthoDB" id="5096864at2759"/>
<organism evidence="2">
    <name type="scientific">Fusarium oxysporum f. sp. pisi HDV247</name>
    <dbReference type="NCBI Taxonomy" id="1080344"/>
    <lineage>
        <taxon>Eukaryota</taxon>
        <taxon>Fungi</taxon>
        <taxon>Dikarya</taxon>
        <taxon>Ascomycota</taxon>
        <taxon>Pezizomycotina</taxon>
        <taxon>Sordariomycetes</taxon>
        <taxon>Hypocreomycetidae</taxon>
        <taxon>Hypocreales</taxon>
        <taxon>Nectriaceae</taxon>
        <taxon>Fusarium</taxon>
        <taxon>Fusarium oxysporum species complex</taxon>
    </lineage>
</organism>
<dbReference type="HOGENOM" id="CLU_022617_0_0_1"/>
<gene>
    <name evidence="2" type="ORF">FOVG_18572</name>
</gene>
<evidence type="ECO:0000313" key="2">
    <source>
        <dbReference type="EMBL" id="EXA30010.1"/>
    </source>
</evidence>
<dbReference type="Pfam" id="PF13843">
    <property type="entry name" value="DDE_Tnp_1_7"/>
    <property type="match status" value="1"/>
</dbReference>
<feature type="non-terminal residue" evidence="2">
    <location>
        <position position="1"/>
    </location>
</feature>
<sequence>MTSQLSSKDPGPVEINASLFGFDEAGENISTQDTAANSCPPTIQSSDQKGDAFQPLKIDEFEPYIKNLPSSPLLLFQAFIPTYLVQLWVEYTNEHVEFLLRESKPAFRARLRAWFPTTVDEVYLWLGVLIYIGIHKEIRLRDHWKAATLESHLPTHSILKFMPFDRFQLLLRHLRIFPHNTNNNLPSPYDRIEQWSQHIQQIGTCLSVDECMIRFTGRSSATTVVKNKPTPHGFKVWVVAQGGLFLRWIWHKPGSSFGPIGLPIQRKRKRGADEEPRLSLTQRVVVYLVSLLPCAIYHVFFDNLFSSPDLFRILRKEGWGATGTARSNCGFYRPFVQMKAADKAGGSELGYNEVRTAATPDNLVNQIIWKDHVLVMFLSTVHTGADFELRQRKRPTARTAQSQPIRTFFGNEEVKVFPIPSIAAAYNDEMGGVDRGDQRRAGKGYDHHVCRGGWQALAWTFLFDTVLVNSFILQAQGQPNWKPFRSQVDWRQCLFDAIINTYGSTGSSRKIFRAGDTITPKIQHIRVRRKNPSTCLACKGLRFDDARSRSSETALRPRSANQQVPRSRYFCKTCNVALCNSQYCWDLYHRLK</sequence>
<protein>
    <recommendedName>
        <fullName evidence="1">PiggyBac transposable element-derived protein domain-containing protein</fullName>
    </recommendedName>
</protein>
<proteinExistence type="predicted"/>
<dbReference type="PANTHER" id="PTHR46599:SF3">
    <property type="entry name" value="PIGGYBAC TRANSPOSABLE ELEMENT-DERIVED PROTEIN 4"/>
    <property type="match status" value="1"/>
</dbReference>
<reference evidence="2" key="2">
    <citation type="submission" date="2012-05" db="EMBL/GenBank/DDBJ databases">
        <title>Annotation of the Genome Sequence of Fusarium oxysporum HDV247.</title>
        <authorList>
            <consortium name="The Broad Institute Genomics Platform"/>
            <person name="Ma L.-J."/>
            <person name="Corby-Kistler H."/>
            <person name="Broz K."/>
            <person name="Gale L.R."/>
            <person name="Jonkers W."/>
            <person name="O'Donnell K."/>
            <person name="Ploetz R."/>
            <person name="Steinberg C."/>
            <person name="Schwartz D.C."/>
            <person name="VanEtten H."/>
            <person name="Zhou S."/>
            <person name="Young S.K."/>
            <person name="Zeng Q."/>
            <person name="Gargeya S."/>
            <person name="Fitzgerald M."/>
            <person name="Abouelleil A."/>
            <person name="Alvarado L."/>
            <person name="Chapman S.B."/>
            <person name="Gainer-Dewar J."/>
            <person name="Goldberg J."/>
            <person name="Griggs A."/>
            <person name="Gujja S."/>
            <person name="Hansen M."/>
            <person name="Howarth C."/>
            <person name="Imamovic A."/>
            <person name="Ireland A."/>
            <person name="Larimer J."/>
            <person name="McCowan C."/>
            <person name="Murphy C."/>
            <person name="Pearson M."/>
            <person name="Poon T.W."/>
            <person name="Priest M."/>
            <person name="Roberts A."/>
            <person name="Saif S."/>
            <person name="Shea T."/>
            <person name="Sykes S."/>
            <person name="Wortman J."/>
            <person name="Nusbaum C."/>
            <person name="Birren B."/>
        </authorList>
    </citation>
    <scope>NUCLEOTIDE SEQUENCE</scope>
    <source>
        <strain evidence="2">HDV247</strain>
    </source>
</reference>
<feature type="domain" description="PiggyBac transposable element-derived protein" evidence="1">
    <location>
        <begin position="71"/>
        <end position="471"/>
    </location>
</feature>
<accession>W9NQB5</accession>
<dbReference type="Proteomes" id="UP000030751">
    <property type="component" value="Unassembled WGS sequence"/>
</dbReference>
<dbReference type="EMBL" id="JH651075">
    <property type="protein sequence ID" value="EXA30010.1"/>
    <property type="molecule type" value="Genomic_DNA"/>
</dbReference>
<evidence type="ECO:0000259" key="1">
    <source>
        <dbReference type="Pfam" id="PF13843"/>
    </source>
</evidence>
<dbReference type="PANTHER" id="PTHR46599">
    <property type="entry name" value="PIGGYBAC TRANSPOSABLE ELEMENT-DERIVED PROTEIN 4"/>
    <property type="match status" value="1"/>
</dbReference>
<reference evidence="2" key="1">
    <citation type="submission" date="2011-10" db="EMBL/GenBank/DDBJ databases">
        <title>The Genome Sequence of Fusarium oxysporum HDV247.</title>
        <authorList>
            <consortium name="The Broad Institute Genome Sequencing Platform"/>
            <person name="Ma L.-J."/>
            <person name="Gale L.R."/>
            <person name="Schwartz D.C."/>
            <person name="Zhou S."/>
            <person name="Corby-Kistler H."/>
            <person name="Young S.K."/>
            <person name="Zeng Q."/>
            <person name="Gargeya S."/>
            <person name="Fitzgerald M."/>
            <person name="Haas B."/>
            <person name="Abouelleil A."/>
            <person name="Alvarado L."/>
            <person name="Arachchi H.M."/>
            <person name="Berlin A."/>
            <person name="Brown A."/>
            <person name="Chapman S.B."/>
            <person name="Chen Z."/>
            <person name="Dunbar C."/>
            <person name="Freedman E."/>
            <person name="Gearin G."/>
            <person name="Goldberg J."/>
            <person name="Griggs A."/>
            <person name="Gujja S."/>
            <person name="Heiman D."/>
            <person name="Howarth C."/>
            <person name="Larson L."/>
            <person name="Lui A."/>
            <person name="MacDonald P.J.P."/>
            <person name="Montmayeur A."/>
            <person name="Murphy C."/>
            <person name="Neiman D."/>
            <person name="Pearson M."/>
            <person name="Priest M."/>
            <person name="Roberts A."/>
            <person name="Saif S."/>
            <person name="Shea T."/>
            <person name="Shenoy N."/>
            <person name="Sisk P."/>
            <person name="Stolte C."/>
            <person name="Sykes S."/>
            <person name="Wortman J."/>
            <person name="Nusbaum C."/>
            <person name="Birren B."/>
        </authorList>
    </citation>
    <scope>NUCLEOTIDE SEQUENCE [LARGE SCALE GENOMIC DNA]</scope>
    <source>
        <strain evidence="2">HDV247</strain>
    </source>
</reference>
<dbReference type="AlphaFoldDB" id="W9NQB5"/>
<name>W9NQB5_FUSOX</name>
<dbReference type="InterPro" id="IPR029526">
    <property type="entry name" value="PGBD"/>
</dbReference>